<keyword evidence="1" id="KW-1133">Transmembrane helix</keyword>
<evidence type="ECO:0000313" key="3">
    <source>
        <dbReference type="Proteomes" id="UP000245168"/>
    </source>
</evidence>
<feature type="transmembrane region" description="Helical" evidence="1">
    <location>
        <begin position="107"/>
        <end position="130"/>
    </location>
</feature>
<gene>
    <name evidence="2" type="ORF">DDZ18_13000</name>
</gene>
<dbReference type="Proteomes" id="UP000245168">
    <property type="component" value="Unassembled WGS sequence"/>
</dbReference>
<dbReference type="AlphaFoldDB" id="A0A2U2BR15"/>
<dbReference type="EMBL" id="QEXV01000007">
    <property type="protein sequence ID" value="PWE16451.1"/>
    <property type="molecule type" value="Genomic_DNA"/>
</dbReference>
<keyword evidence="1" id="KW-0472">Membrane</keyword>
<proteinExistence type="predicted"/>
<keyword evidence="3" id="KW-1185">Reference proteome</keyword>
<evidence type="ECO:0000313" key="2">
    <source>
        <dbReference type="EMBL" id="PWE16451.1"/>
    </source>
</evidence>
<comment type="caution">
    <text evidence="2">The sequence shown here is derived from an EMBL/GenBank/DDBJ whole genome shotgun (WGS) entry which is preliminary data.</text>
</comment>
<feature type="transmembrane region" description="Helical" evidence="1">
    <location>
        <begin position="76"/>
        <end position="95"/>
    </location>
</feature>
<name>A0A2U2BR15_9PROT</name>
<reference evidence="3" key="1">
    <citation type="submission" date="2018-05" db="EMBL/GenBank/DDBJ databases">
        <authorList>
            <person name="Liu B.-T."/>
        </authorList>
    </citation>
    <scope>NUCLEOTIDE SEQUENCE [LARGE SCALE GENOMIC DNA]</scope>
    <source>
        <strain evidence="3">WD6-1</strain>
    </source>
</reference>
<evidence type="ECO:0000256" key="1">
    <source>
        <dbReference type="SAM" id="Phobius"/>
    </source>
</evidence>
<dbReference type="OrthoDB" id="9811032at2"/>
<organism evidence="2 3">
    <name type="scientific">Marinicauda salina</name>
    <dbReference type="NCBI Taxonomy" id="2135793"/>
    <lineage>
        <taxon>Bacteria</taxon>
        <taxon>Pseudomonadati</taxon>
        <taxon>Pseudomonadota</taxon>
        <taxon>Alphaproteobacteria</taxon>
        <taxon>Maricaulales</taxon>
        <taxon>Maricaulaceae</taxon>
        <taxon>Marinicauda</taxon>
    </lineage>
</organism>
<protein>
    <submittedName>
        <fullName evidence="2">Uncharacterized protein</fullName>
    </submittedName>
</protein>
<accession>A0A2U2BR15</accession>
<sequence>MFGMFPKMIIPVLVYIAVAYASAMSGGGAEGFVGDIDRFQSGTCAGMENAAPDAEPCREGALNGTLFSVDMLSGGVWTLSTGDIILILGLVFLFIEMVKSANSGTSTIVNHGLSMGVFVICLGLFLMAPLFATSTFFLLTLMTLLDVVAGFTVTAIAARRDLGAG</sequence>
<feature type="transmembrane region" description="Helical" evidence="1">
    <location>
        <begin position="136"/>
        <end position="158"/>
    </location>
</feature>
<keyword evidence="1" id="KW-0812">Transmembrane</keyword>